<feature type="signal peptide" evidence="2">
    <location>
        <begin position="1"/>
        <end position="22"/>
    </location>
</feature>
<evidence type="ECO:0000256" key="2">
    <source>
        <dbReference type="SAM" id="SignalP"/>
    </source>
</evidence>
<dbReference type="AlphaFoldDB" id="A0A6G7VAS2"/>
<keyword evidence="1" id="KW-0175">Coiled coil</keyword>
<evidence type="ECO:0000256" key="1">
    <source>
        <dbReference type="SAM" id="Coils"/>
    </source>
</evidence>
<protein>
    <submittedName>
        <fullName evidence="3">Uncharacterized protein</fullName>
    </submittedName>
</protein>
<proteinExistence type="predicted"/>
<dbReference type="RefSeq" id="WP_166269837.1">
    <property type="nucleotide sequence ID" value="NZ_CP048029.1"/>
</dbReference>
<evidence type="ECO:0000313" key="4">
    <source>
        <dbReference type="Proteomes" id="UP000502699"/>
    </source>
</evidence>
<dbReference type="EMBL" id="CP048029">
    <property type="protein sequence ID" value="QIK37074.1"/>
    <property type="molecule type" value="Genomic_DNA"/>
</dbReference>
<accession>A0A6G7VAS2</accession>
<name>A0A6G7VAS2_9GAMM</name>
<feature type="coiled-coil region" evidence="1">
    <location>
        <begin position="22"/>
        <end position="60"/>
    </location>
</feature>
<sequence>MKTLSALILSLGLLLSGLPTQAQDAQSDMARLFENVNAIAQELQQSLEGLEASIQESHNSIEKGSEVLDGMLESVRKVHENIAEDSQIWKDLESLLALWEQRRQESLKKSESNPAFVPIAQAWQTRLETGRKLRSQISTQRANSLALLRTIEADREIVLAYYELGQADKAIEGLKQVSEKLANLNENMQAIVKTASEARQVPIAP</sequence>
<feature type="coiled-coil region" evidence="1">
    <location>
        <begin position="167"/>
        <end position="201"/>
    </location>
</feature>
<reference evidence="4" key="1">
    <citation type="submission" date="2020-01" db="EMBL/GenBank/DDBJ databases">
        <title>Caldichromatium gen. nov., sp. nov., a thermophilic purple sulfur bacterium member of the family Chromatiaceae isolated from Nakabusa hot spring, Japan.</title>
        <authorList>
            <person name="Saini M.K."/>
            <person name="Hanada S."/>
            <person name="Tank M."/>
        </authorList>
    </citation>
    <scope>NUCLEOTIDE SEQUENCE [LARGE SCALE GENOMIC DNA]</scope>
    <source>
        <strain evidence="4">No.7</strain>
    </source>
</reference>
<gene>
    <name evidence="3" type="ORF">GWK36_02595</name>
</gene>
<evidence type="ECO:0000313" key="3">
    <source>
        <dbReference type="EMBL" id="QIK37074.1"/>
    </source>
</evidence>
<dbReference type="KEGG" id="cjap:GWK36_02595"/>
<dbReference type="Proteomes" id="UP000502699">
    <property type="component" value="Chromosome"/>
</dbReference>
<feature type="chain" id="PRO_5026063063" evidence="2">
    <location>
        <begin position="23"/>
        <end position="205"/>
    </location>
</feature>
<organism evidence="3 4">
    <name type="scientific">Caldichromatium japonicum</name>
    <dbReference type="NCBI Taxonomy" id="2699430"/>
    <lineage>
        <taxon>Bacteria</taxon>
        <taxon>Pseudomonadati</taxon>
        <taxon>Pseudomonadota</taxon>
        <taxon>Gammaproteobacteria</taxon>
        <taxon>Chromatiales</taxon>
        <taxon>Chromatiaceae</taxon>
        <taxon>Caldichromatium</taxon>
    </lineage>
</organism>
<keyword evidence="2" id="KW-0732">Signal</keyword>
<keyword evidence="4" id="KW-1185">Reference proteome</keyword>